<dbReference type="InterPro" id="IPR040079">
    <property type="entry name" value="Glutathione_S-Trfase"/>
</dbReference>
<dbReference type="InterPro" id="IPR036249">
    <property type="entry name" value="Thioredoxin-like_sf"/>
</dbReference>
<dbReference type="Gene3D" id="1.20.1050.10">
    <property type="match status" value="1"/>
</dbReference>
<organism evidence="4 5">
    <name type="scientific">Hyaloscypha variabilis (strain UAMH 11265 / GT02V1 / F)</name>
    <name type="common">Meliniomyces variabilis</name>
    <dbReference type="NCBI Taxonomy" id="1149755"/>
    <lineage>
        <taxon>Eukaryota</taxon>
        <taxon>Fungi</taxon>
        <taxon>Dikarya</taxon>
        <taxon>Ascomycota</taxon>
        <taxon>Pezizomycotina</taxon>
        <taxon>Leotiomycetes</taxon>
        <taxon>Helotiales</taxon>
        <taxon>Hyaloscyphaceae</taxon>
        <taxon>Hyaloscypha</taxon>
        <taxon>Hyaloscypha variabilis</taxon>
    </lineage>
</organism>
<dbReference type="Gene3D" id="3.40.30.10">
    <property type="entry name" value="Glutaredoxin"/>
    <property type="match status" value="1"/>
</dbReference>
<proteinExistence type="inferred from homology"/>
<dbReference type="Pfam" id="PF13410">
    <property type="entry name" value="GST_C_2"/>
    <property type="match status" value="1"/>
</dbReference>
<evidence type="ECO:0000259" key="2">
    <source>
        <dbReference type="PROSITE" id="PS50404"/>
    </source>
</evidence>
<dbReference type="InterPro" id="IPR036282">
    <property type="entry name" value="Glutathione-S-Trfase_C_sf"/>
</dbReference>
<dbReference type="SUPFAM" id="SSF47616">
    <property type="entry name" value="GST C-terminal domain-like"/>
    <property type="match status" value="1"/>
</dbReference>
<dbReference type="STRING" id="1149755.A0A2J6RRP6"/>
<dbReference type="CDD" id="cd00570">
    <property type="entry name" value="GST_N_family"/>
    <property type="match status" value="1"/>
</dbReference>
<dbReference type="PROSITE" id="PS50405">
    <property type="entry name" value="GST_CTER"/>
    <property type="match status" value="1"/>
</dbReference>
<dbReference type="Proteomes" id="UP000235786">
    <property type="component" value="Unassembled WGS sequence"/>
</dbReference>
<accession>A0A2J6RRP6</accession>
<dbReference type="InterPro" id="IPR004045">
    <property type="entry name" value="Glutathione_S-Trfase_N"/>
</dbReference>
<dbReference type="AlphaFoldDB" id="A0A2J6RRP6"/>
<dbReference type="Pfam" id="PF13409">
    <property type="entry name" value="GST_N_2"/>
    <property type="match status" value="1"/>
</dbReference>
<reference evidence="4 5" key="1">
    <citation type="submission" date="2016-04" db="EMBL/GenBank/DDBJ databases">
        <title>A degradative enzymes factory behind the ericoid mycorrhizal symbiosis.</title>
        <authorList>
            <consortium name="DOE Joint Genome Institute"/>
            <person name="Martino E."/>
            <person name="Morin E."/>
            <person name="Grelet G."/>
            <person name="Kuo A."/>
            <person name="Kohler A."/>
            <person name="Daghino S."/>
            <person name="Barry K."/>
            <person name="Choi C."/>
            <person name="Cichocki N."/>
            <person name="Clum A."/>
            <person name="Copeland A."/>
            <person name="Hainaut M."/>
            <person name="Haridas S."/>
            <person name="Labutti K."/>
            <person name="Lindquist E."/>
            <person name="Lipzen A."/>
            <person name="Khouja H.-R."/>
            <person name="Murat C."/>
            <person name="Ohm R."/>
            <person name="Olson A."/>
            <person name="Spatafora J."/>
            <person name="Veneault-Fourrey C."/>
            <person name="Henrissat B."/>
            <person name="Grigoriev I."/>
            <person name="Martin F."/>
            <person name="Perotto S."/>
        </authorList>
    </citation>
    <scope>NUCLEOTIDE SEQUENCE [LARGE SCALE GENOMIC DNA]</scope>
    <source>
        <strain evidence="4 5">F</strain>
    </source>
</reference>
<sequence>PELYYVNGSIPSWRVMLALSLKQVPYKATRLRVMTTPKETKSEEFLAINPRGKTPTFVDTDGTVVIESLAILPYLEQHYTSNNSKPLMPEVTRKQEWTREVIRIAERENPHNIYEPIELLYLPDWKLASARIVEAYHDTLAELGFWEKYAKESLFMSGEEFGLADCAFYPILAYMIHRGLGLKKHGFSALQAYVERCEGLTAVREARPEGWEEPGKSLFAKCERLVDKNAGSEE</sequence>
<dbReference type="SFLD" id="SFLDS00019">
    <property type="entry name" value="Glutathione_Transferase_(cytos"/>
    <property type="match status" value="1"/>
</dbReference>
<dbReference type="SUPFAM" id="SSF52833">
    <property type="entry name" value="Thioredoxin-like"/>
    <property type="match status" value="1"/>
</dbReference>
<feature type="domain" description="GST N-terminal" evidence="2">
    <location>
        <begin position="1"/>
        <end position="83"/>
    </location>
</feature>
<feature type="non-terminal residue" evidence="4">
    <location>
        <position position="1"/>
    </location>
</feature>
<dbReference type="SFLD" id="SFLDG00358">
    <property type="entry name" value="Main_(cytGST)"/>
    <property type="match status" value="1"/>
</dbReference>
<feature type="domain" description="GST C-terminal" evidence="3">
    <location>
        <begin position="95"/>
        <end position="218"/>
    </location>
</feature>
<name>A0A2J6RRP6_HYAVF</name>
<comment type="similarity">
    <text evidence="1">Belongs to the GST superfamily.</text>
</comment>
<evidence type="ECO:0000259" key="3">
    <source>
        <dbReference type="PROSITE" id="PS50405"/>
    </source>
</evidence>
<dbReference type="PANTHER" id="PTHR44051">
    <property type="entry name" value="GLUTATHIONE S-TRANSFERASE-RELATED"/>
    <property type="match status" value="1"/>
</dbReference>
<dbReference type="PANTHER" id="PTHR44051:SF8">
    <property type="entry name" value="GLUTATHIONE S-TRANSFERASE GSTA"/>
    <property type="match status" value="1"/>
</dbReference>
<dbReference type="EMBL" id="KZ613944">
    <property type="protein sequence ID" value="PMD41187.1"/>
    <property type="molecule type" value="Genomic_DNA"/>
</dbReference>
<keyword evidence="5" id="KW-1185">Reference proteome</keyword>
<protein>
    <submittedName>
        <fullName evidence="4">Thioredoxin-like protein</fullName>
    </submittedName>
</protein>
<evidence type="ECO:0000313" key="4">
    <source>
        <dbReference type="EMBL" id="PMD41187.1"/>
    </source>
</evidence>
<dbReference type="CDD" id="cd00299">
    <property type="entry name" value="GST_C_family"/>
    <property type="match status" value="1"/>
</dbReference>
<dbReference type="OrthoDB" id="3549248at2759"/>
<dbReference type="InterPro" id="IPR010987">
    <property type="entry name" value="Glutathione-S-Trfase_C-like"/>
</dbReference>
<gene>
    <name evidence="4" type="ORF">L207DRAFT_623380</name>
</gene>
<evidence type="ECO:0000313" key="5">
    <source>
        <dbReference type="Proteomes" id="UP000235786"/>
    </source>
</evidence>
<dbReference type="PROSITE" id="PS50404">
    <property type="entry name" value="GST_NTER"/>
    <property type="match status" value="1"/>
</dbReference>
<evidence type="ECO:0000256" key="1">
    <source>
        <dbReference type="ARBA" id="ARBA00007409"/>
    </source>
</evidence>